<sequence>MKVLIVDDSGAIRRFLKALLKDSDFTCIEAESGEEALNLVEYHTDLCAVLMDVHMPGMDGLETTRRIKKDNRYLPVIFVTSVDDEETLAKCFGAGGDDFLTKPLNKTTLICRLNSHRRFYSLATSMSEKNRELTYHQKLIEREHSVVEHVFANVINPAMASLDFVKTYLSPMSTFSGDLYLASTNAVGSTYLFLGDFTGHGLSAAIGCMPVTDIFYAMSSKCASVGEIAEEANRKLLSILPDNMFCCAVILELNAAQDYMRIWSGGMHDVLLVSSDNTVEGRIESQHMPLGVLSSGEFDKSSEVVPLAKGTRVIGFTDGVVEARGHNDEFFGEDNLCHAVEGADSPLDAILSAYQEFCPADAQEDDISIIELTAGVSDVLRLNHVNKPNPRSKPMMFGDHKTGILPWNLTVKLNPSDFSRQGLINHVLGHMLAGGLEKEKQGNAFRIASELIDTRLLVLKPASTSNVTDVDFRSEEARVLAVAGAGVVYSSSDSQSIKNAKRLSIIELSNEFELNLSVSLDPVPVFSFDLSIQNCPCDDNADADRQGQDSVSFSDELEEIKFLSSLCRSLTVDNGCRIRAEVELLTENYQ</sequence>
<feature type="modified residue" description="4-aspartylphosphate" evidence="2">
    <location>
        <position position="52"/>
    </location>
</feature>
<dbReference type="InterPro" id="IPR011006">
    <property type="entry name" value="CheY-like_superfamily"/>
</dbReference>
<protein>
    <recommendedName>
        <fullName evidence="3">Response regulatory domain-containing protein</fullName>
    </recommendedName>
</protein>
<proteinExistence type="predicted"/>
<dbReference type="PANTHER" id="PTHR43156">
    <property type="entry name" value="STAGE II SPORULATION PROTEIN E-RELATED"/>
    <property type="match status" value="1"/>
</dbReference>
<dbReference type="InterPro" id="IPR036457">
    <property type="entry name" value="PPM-type-like_dom_sf"/>
</dbReference>
<dbReference type="Proteomes" id="UP001465153">
    <property type="component" value="Unassembled WGS sequence"/>
</dbReference>
<comment type="caution">
    <text evidence="4">The sequence shown here is derived from an EMBL/GenBank/DDBJ whole genome shotgun (WGS) entry which is preliminary data.</text>
</comment>
<dbReference type="RefSeq" id="WP_353301397.1">
    <property type="nucleotide sequence ID" value="NZ_BAABWN010000001.1"/>
</dbReference>
<reference evidence="4 5" key="1">
    <citation type="submission" date="2024-04" db="EMBL/GenBank/DDBJ databases">
        <title>Draft genome sequence of Sessilibacter corallicola NBRC 116591.</title>
        <authorList>
            <person name="Miyakawa T."/>
            <person name="Kusuya Y."/>
            <person name="Miura T."/>
        </authorList>
    </citation>
    <scope>NUCLEOTIDE SEQUENCE [LARGE SCALE GENOMIC DNA]</scope>
    <source>
        <strain evidence="4 5">KU-00831-HH</strain>
    </source>
</reference>
<name>A0ABQ0A495_9GAMM</name>
<dbReference type="PROSITE" id="PS50110">
    <property type="entry name" value="RESPONSE_REGULATORY"/>
    <property type="match status" value="1"/>
</dbReference>
<keyword evidence="5" id="KW-1185">Reference proteome</keyword>
<dbReference type="Pfam" id="PF00072">
    <property type="entry name" value="Response_reg"/>
    <property type="match status" value="1"/>
</dbReference>
<dbReference type="EMBL" id="BAABWN010000001">
    <property type="protein sequence ID" value="GAA6166465.1"/>
    <property type="molecule type" value="Genomic_DNA"/>
</dbReference>
<keyword evidence="2" id="KW-0597">Phosphoprotein</keyword>
<dbReference type="Pfam" id="PF07228">
    <property type="entry name" value="SpoIIE"/>
    <property type="match status" value="1"/>
</dbReference>
<accession>A0ABQ0A495</accession>
<dbReference type="InterPro" id="IPR052016">
    <property type="entry name" value="Bact_Sigma-Reg"/>
</dbReference>
<dbReference type="InterPro" id="IPR001789">
    <property type="entry name" value="Sig_transdc_resp-reg_receiver"/>
</dbReference>
<dbReference type="InterPro" id="IPR001932">
    <property type="entry name" value="PPM-type_phosphatase-like_dom"/>
</dbReference>
<dbReference type="CDD" id="cd00156">
    <property type="entry name" value="REC"/>
    <property type="match status" value="1"/>
</dbReference>
<dbReference type="Gene3D" id="3.40.50.2300">
    <property type="match status" value="1"/>
</dbReference>
<keyword evidence="1" id="KW-0378">Hydrolase</keyword>
<dbReference type="SMART" id="SM00448">
    <property type="entry name" value="REC"/>
    <property type="match status" value="1"/>
</dbReference>
<dbReference type="Gene3D" id="3.60.40.10">
    <property type="entry name" value="PPM-type phosphatase domain"/>
    <property type="match status" value="1"/>
</dbReference>
<evidence type="ECO:0000256" key="2">
    <source>
        <dbReference type="PROSITE-ProRule" id="PRU00169"/>
    </source>
</evidence>
<dbReference type="SUPFAM" id="SSF52172">
    <property type="entry name" value="CheY-like"/>
    <property type="match status" value="1"/>
</dbReference>
<organism evidence="4 5">
    <name type="scientific">Sessilibacter corallicola</name>
    <dbReference type="NCBI Taxonomy" id="2904075"/>
    <lineage>
        <taxon>Bacteria</taxon>
        <taxon>Pseudomonadati</taxon>
        <taxon>Pseudomonadota</taxon>
        <taxon>Gammaproteobacteria</taxon>
        <taxon>Cellvibrionales</taxon>
        <taxon>Cellvibrionaceae</taxon>
        <taxon>Sessilibacter</taxon>
    </lineage>
</organism>
<evidence type="ECO:0000259" key="3">
    <source>
        <dbReference type="PROSITE" id="PS50110"/>
    </source>
</evidence>
<evidence type="ECO:0000313" key="5">
    <source>
        <dbReference type="Proteomes" id="UP001465153"/>
    </source>
</evidence>
<feature type="domain" description="Response regulatory" evidence="3">
    <location>
        <begin position="2"/>
        <end position="117"/>
    </location>
</feature>
<gene>
    <name evidence="4" type="ORF">NBRC116591_02750</name>
</gene>
<evidence type="ECO:0000256" key="1">
    <source>
        <dbReference type="ARBA" id="ARBA00022801"/>
    </source>
</evidence>
<dbReference type="PANTHER" id="PTHR43156:SF2">
    <property type="entry name" value="STAGE II SPORULATION PROTEIN E"/>
    <property type="match status" value="1"/>
</dbReference>
<dbReference type="SMART" id="SM00331">
    <property type="entry name" value="PP2C_SIG"/>
    <property type="match status" value="1"/>
</dbReference>
<evidence type="ECO:0000313" key="4">
    <source>
        <dbReference type="EMBL" id="GAA6166465.1"/>
    </source>
</evidence>